<reference evidence="2" key="1">
    <citation type="submission" date="2019-11" db="EMBL/GenBank/DDBJ databases">
        <authorList>
            <person name="Feng L."/>
        </authorList>
    </citation>
    <scope>NUCLEOTIDE SEQUENCE</scope>
    <source>
        <strain evidence="2">KOxytocaLFYP65</strain>
    </source>
</reference>
<feature type="transmembrane region" description="Helical" evidence="1">
    <location>
        <begin position="249"/>
        <end position="267"/>
    </location>
</feature>
<feature type="transmembrane region" description="Helical" evidence="1">
    <location>
        <begin position="133"/>
        <end position="152"/>
    </location>
</feature>
<name>A0A6N2XY57_KLEOX</name>
<protein>
    <submittedName>
        <fullName evidence="2">Uncharacterized protein</fullName>
    </submittedName>
</protein>
<sequence>MTIIEAIKRALITLDRPATYEEVYQEIMDQKLYDFGAKDPKSVIRVKLRIHTFGLNFPSSSPKKYFKVISGEGKDSLYTNLDVDVIEEAVVEKETDEAIEKGIKYYKDKFLSYCFDKVKKINKDAHKSTLHECFWMLVGSFLPIIVDSFFRWKLMKITFWEAIYANVKSGEVFLLTSALITPFFFFLIMENKNRKSEKDTLPYFGVIIVITLTSFISGLLAFVFYRTGVILIEKNISVLNDVFANGLGVWAWGIYGFSLTVWYYSAFMNHKTAASYKSIRDSQFNGLKEQFNGAKG</sequence>
<evidence type="ECO:0000256" key="1">
    <source>
        <dbReference type="SAM" id="Phobius"/>
    </source>
</evidence>
<dbReference type="EMBL" id="CACRTM010000006">
    <property type="protein sequence ID" value="VYT59479.1"/>
    <property type="molecule type" value="Genomic_DNA"/>
</dbReference>
<feature type="transmembrane region" description="Helical" evidence="1">
    <location>
        <begin position="201"/>
        <end position="225"/>
    </location>
</feature>
<proteinExistence type="predicted"/>
<keyword evidence="1" id="KW-1133">Transmembrane helix</keyword>
<evidence type="ECO:0000313" key="2">
    <source>
        <dbReference type="EMBL" id="VYT59479.1"/>
    </source>
</evidence>
<organism evidence="2">
    <name type="scientific">Klebsiella oxytoca</name>
    <dbReference type="NCBI Taxonomy" id="571"/>
    <lineage>
        <taxon>Bacteria</taxon>
        <taxon>Pseudomonadati</taxon>
        <taxon>Pseudomonadota</taxon>
        <taxon>Gammaproteobacteria</taxon>
        <taxon>Enterobacterales</taxon>
        <taxon>Enterobacteriaceae</taxon>
        <taxon>Klebsiella/Raoultella group</taxon>
        <taxon>Klebsiella</taxon>
    </lineage>
</organism>
<gene>
    <name evidence="2" type="ORF">KOLFYP65_02479</name>
</gene>
<keyword evidence="1" id="KW-0472">Membrane</keyword>
<dbReference type="AlphaFoldDB" id="A0A6N2XY57"/>
<accession>A0A6N2XY57</accession>
<dbReference type="RefSeq" id="WP_115240042.1">
    <property type="nucleotide sequence ID" value="NZ_CACRTM010000006.1"/>
</dbReference>
<feature type="transmembrane region" description="Helical" evidence="1">
    <location>
        <begin position="172"/>
        <end position="189"/>
    </location>
</feature>
<keyword evidence="1" id="KW-0812">Transmembrane</keyword>